<feature type="transmembrane region" description="Helical" evidence="11">
    <location>
        <begin position="267"/>
        <end position="290"/>
    </location>
</feature>
<protein>
    <submittedName>
        <fullName evidence="13">Cadmium-translocating P-type ATPase</fullName>
    </submittedName>
</protein>
<keyword evidence="7" id="KW-0460">Magnesium</keyword>
<organism evidence="13 14">
    <name type="scientific">Candidatus Enterococcus moelleringii</name>
    <dbReference type="NCBI Taxonomy" id="2815325"/>
    <lineage>
        <taxon>Bacteria</taxon>
        <taxon>Bacillati</taxon>
        <taxon>Bacillota</taxon>
        <taxon>Bacilli</taxon>
        <taxon>Lactobacillales</taxon>
        <taxon>Enterococcaceae</taxon>
        <taxon>Enterococcus</taxon>
    </lineage>
</organism>
<comment type="similarity">
    <text evidence="2 11">Belongs to the cation transport ATPase (P-type) (TC 3.A.3) family. Type IB subfamily.</text>
</comment>
<evidence type="ECO:0000256" key="1">
    <source>
        <dbReference type="ARBA" id="ARBA00004141"/>
    </source>
</evidence>
<dbReference type="InterPro" id="IPR027256">
    <property type="entry name" value="P-typ_ATPase_IB"/>
</dbReference>
<dbReference type="NCBIfam" id="TIGR01525">
    <property type="entry name" value="ATPase-IB_hvy"/>
    <property type="match status" value="1"/>
</dbReference>
<dbReference type="Gene3D" id="3.40.1110.10">
    <property type="entry name" value="Calcium-transporting ATPase, cytoplasmic domain N"/>
    <property type="match status" value="1"/>
</dbReference>
<evidence type="ECO:0000313" key="14">
    <source>
        <dbReference type="Proteomes" id="UP000664601"/>
    </source>
</evidence>
<evidence type="ECO:0000256" key="3">
    <source>
        <dbReference type="ARBA" id="ARBA00022692"/>
    </source>
</evidence>
<evidence type="ECO:0000256" key="11">
    <source>
        <dbReference type="RuleBase" id="RU362081"/>
    </source>
</evidence>
<reference evidence="13 14" key="1">
    <citation type="submission" date="2021-03" db="EMBL/GenBank/DDBJ databases">
        <title>Enterococcal diversity collection.</title>
        <authorList>
            <person name="Gilmore M.S."/>
            <person name="Schwartzman J."/>
            <person name="Van Tyne D."/>
            <person name="Martin M."/>
            <person name="Earl A.M."/>
            <person name="Manson A.L."/>
            <person name="Straub T."/>
            <person name="Salamzade R."/>
            <person name="Saavedra J."/>
            <person name="Lebreton F."/>
            <person name="Prichula J."/>
            <person name="Schaufler K."/>
            <person name="Gaca A."/>
            <person name="Sgardioli B."/>
            <person name="Wagenaar J."/>
            <person name="Strong T."/>
        </authorList>
    </citation>
    <scope>NUCLEOTIDE SEQUENCE [LARGE SCALE GENOMIC DNA]</scope>
    <source>
        <strain evidence="13 14">669A</strain>
    </source>
</reference>
<dbReference type="InterPro" id="IPR023298">
    <property type="entry name" value="ATPase_P-typ_TM_dom_sf"/>
</dbReference>
<dbReference type="InterPro" id="IPR018303">
    <property type="entry name" value="ATPase_P-typ_P_site"/>
</dbReference>
<dbReference type="PANTHER" id="PTHR43079">
    <property type="entry name" value="PROBABLE CADMIUM/ZINC-TRANSPORTING ATPASE HMA1"/>
    <property type="match status" value="1"/>
</dbReference>
<dbReference type="InterPro" id="IPR036412">
    <property type="entry name" value="HAD-like_sf"/>
</dbReference>
<dbReference type="Pfam" id="PF00702">
    <property type="entry name" value="Hydrolase"/>
    <property type="match status" value="1"/>
</dbReference>
<accession>A0ABS3LBN3</accession>
<evidence type="ECO:0000256" key="4">
    <source>
        <dbReference type="ARBA" id="ARBA00022723"/>
    </source>
</evidence>
<dbReference type="Gene3D" id="2.70.150.10">
    <property type="entry name" value="Calcium-transporting ATPase, cytoplasmic transduction domain A"/>
    <property type="match status" value="1"/>
</dbReference>
<keyword evidence="14" id="KW-1185">Reference proteome</keyword>
<proteinExistence type="inferred from homology"/>
<dbReference type="SFLD" id="SFLDS00003">
    <property type="entry name" value="Haloacid_Dehalogenase"/>
    <property type="match status" value="1"/>
</dbReference>
<dbReference type="PRINTS" id="PR00941">
    <property type="entry name" value="CDATPASE"/>
</dbReference>
<evidence type="ECO:0000256" key="9">
    <source>
        <dbReference type="ARBA" id="ARBA00022989"/>
    </source>
</evidence>
<gene>
    <name evidence="13" type="primary">cadA</name>
    <name evidence="13" type="ORF">JZO70_12765</name>
</gene>
<dbReference type="SUPFAM" id="SSF81653">
    <property type="entry name" value="Calcium ATPase, transduction domain A"/>
    <property type="match status" value="1"/>
</dbReference>
<dbReference type="RefSeq" id="WP_207673952.1">
    <property type="nucleotide sequence ID" value="NZ_JAFREM010000018.1"/>
</dbReference>
<evidence type="ECO:0000256" key="8">
    <source>
        <dbReference type="ARBA" id="ARBA00022967"/>
    </source>
</evidence>
<keyword evidence="4 11" id="KW-0479">Metal-binding</keyword>
<evidence type="ECO:0000256" key="7">
    <source>
        <dbReference type="ARBA" id="ARBA00022842"/>
    </source>
</evidence>
<feature type="transmembrane region" description="Helical" evidence="11">
    <location>
        <begin position="566"/>
        <end position="585"/>
    </location>
</feature>
<dbReference type="SFLD" id="SFLDF00027">
    <property type="entry name" value="p-type_atpase"/>
    <property type="match status" value="1"/>
</dbReference>
<feature type="transmembrane region" description="Helical" evidence="11">
    <location>
        <begin position="235"/>
        <end position="255"/>
    </location>
</feature>
<dbReference type="PROSITE" id="PS00154">
    <property type="entry name" value="ATPASE_E1_E2"/>
    <property type="match status" value="1"/>
</dbReference>
<evidence type="ECO:0000256" key="2">
    <source>
        <dbReference type="ARBA" id="ARBA00006024"/>
    </source>
</evidence>
<dbReference type="NCBIfam" id="TIGR01512">
    <property type="entry name" value="ATPase-IB2_Cd"/>
    <property type="match status" value="1"/>
</dbReference>
<dbReference type="InterPro" id="IPR023299">
    <property type="entry name" value="ATPase_P-typ_cyto_dom_N"/>
</dbReference>
<keyword evidence="10 11" id="KW-0472">Membrane</keyword>
<dbReference type="SUPFAM" id="SSF56784">
    <property type="entry name" value="HAD-like"/>
    <property type="match status" value="1"/>
</dbReference>
<dbReference type="CDD" id="cd07551">
    <property type="entry name" value="P-type_ATPase_HM_ZosA_PfeT-like"/>
    <property type="match status" value="1"/>
</dbReference>
<evidence type="ECO:0000313" key="13">
    <source>
        <dbReference type="EMBL" id="MBO1307041.1"/>
    </source>
</evidence>
<keyword evidence="11" id="KW-1003">Cell membrane</keyword>
<dbReference type="Gene3D" id="3.40.50.1000">
    <property type="entry name" value="HAD superfamily/HAD-like"/>
    <property type="match status" value="1"/>
</dbReference>
<dbReference type="SFLD" id="SFLDG00002">
    <property type="entry name" value="C1.7:_P-type_atpase_like"/>
    <property type="match status" value="1"/>
</dbReference>
<keyword evidence="5 11" id="KW-0547">Nucleotide-binding</keyword>
<dbReference type="PANTHER" id="PTHR43079:SF1">
    <property type="entry name" value="CADMIUM_ZINC-TRANSPORTING ATPASE HMA1, CHLOROPLASTIC-RELATED"/>
    <property type="match status" value="1"/>
</dbReference>
<keyword evidence="3 11" id="KW-0812">Transmembrane</keyword>
<comment type="subcellular location">
    <subcellularLocation>
        <location evidence="11">Cell membrane</location>
    </subcellularLocation>
    <subcellularLocation>
        <location evidence="1">Membrane</location>
        <topology evidence="1">Multi-pass membrane protein</topology>
    </subcellularLocation>
</comment>
<sequence length="636" mass="69300">MSKEEKQAFLSTLFCLLLLIAGKTAELMNFPYYPILFVGAIISGGWKQTSEGLQELWQERTLNVDLLMALAAIGACLIGNWFEGAMLTFIFCLSGALEEYATNKSTKEITALMNLSPTKAVRISESGEQVEVDVSELQVDDLVFVAKGSAVPIDGILLDHSTSIDEAAISGESVPVEKEPKDDVFGGTINTGNAFKMQVTKTSDQTLFAQIIKLVEHAQSEQSETASFIEKIENVYVKVVLVAVPLMILLTHFVIGWSFEESFYRGMVLLVVASPCALVASATPATLSAISNGAKKGVLFKSGKELERLADLKAIAFDKTGTLTRGKPRVTDYKQLVEDPMIPKMLVSMEAYSTHPLALAILQFFHEEERFTDLRVEEKAGTGLETVYGGHTWKLGKHAYQEGDAKEIMIDHLRANGKTVIFLSKDDQLVAIVGLIDLPKTGTEDVIRYFKEQNIHTTMLTGDNEGSAAFVAEATGIDDYHANCLPAEKTEFIQQQKDQYGVNAMVGDGINDAPALATAAIGVAMGQGTDVAMDVSDIVLIKNDLEKLAYSHCLAKKLKRVVKQNIAFSLSVIALLIISNFTQFLSLPLGVIGHEGSTILVIFNGLRLLLPLKEVVSSDRAQNCGDCPLYQSSQQH</sequence>
<dbReference type="NCBIfam" id="TIGR01494">
    <property type="entry name" value="ATPase_P-type"/>
    <property type="match status" value="1"/>
</dbReference>
<dbReference type="PRINTS" id="PR00119">
    <property type="entry name" value="CATATPASE"/>
</dbReference>
<dbReference type="InterPro" id="IPR044492">
    <property type="entry name" value="P_typ_ATPase_HD_dom"/>
</dbReference>
<dbReference type="InterPro" id="IPR051949">
    <property type="entry name" value="Cation_Transport_ATPase"/>
</dbReference>
<keyword evidence="8" id="KW-1278">Translocase</keyword>
<evidence type="ECO:0000256" key="6">
    <source>
        <dbReference type="ARBA" id="ARBA00022840"/>
    </source>
</evidence>
<keyword evidence="9 11" id="KW-1133">Transmembrane helix</keyword>
<dbReference type="SUPFAM" id="SSF81665">
    <property type="entry name" value="Calcium ATPase, transmembrane domain M"/>
    <property type="match status" value="1"/>
</dbReference>
<feature type="domain" description="P-type ATPase A" evidence="12">
    <location>
        <begin position="115"/>
        <end position="216"/>
    </location>
</feature>
<dbReference type="EMBL" id="JAFREM010000018">
    <property type="protein sequence ID" value="MBO1307041.1"/>
    <property type="molecule type" value="Genomic_DNA"/>
</dbReference>
<dbReference type="InterPro" id="IPR001757">
    <property type="entry name" value="P_typ_ATPase"/>
</dbReference>
<dbReference type="InterPro" id="IPR023214">
    <property type="entry name" value="HAD_sf"/>
</dbReference>
<evidence type="ECO:0000256" key="10">
    <source>
        <dbReference type="ARBA" id="ARBA00023136"/>
    </source>
</evidence>
<dbReference type="InterPro" id="IPR008250">
    <property type="entry name" value="ATPase_P-typ_transduc_dom_A_sf"/>
</dbReference>
<comment type="caution">
    <text evidence="13">The sequence shown here is derived from an EMBL/GenBank/DDBJ whole genome shotgun (WGS) entry which is preliminary data.</text>
</comment>
<feature type="transmembrane region" description="Helical" evidence="11">
    <location>
        <begin position="66"/>
        <end position="97"/>
    </location>
</feature>
<dbReference type="Proteomes" id="UP000664601">
    <property type="component" value="Unassembled WGS sequence"/>
</dbReference>
<name>A0ABS3LBN3_9ENTE</name>
<evidence type="ECO:0000256" key="5">
    <source>
        <dbReference type="ARBA" id="ARBA00022741"/>
    </source>
</evidence>
<dbReference type="Pfam" id="PF00122">
    <property type="entry name" value="E1-E2_ATPase"/>
    <property type="match status" value="1"/>
</dbReference>
<dbReference type="InterPro" id="IPR059000">
    <property type="entry name" value="ATPase_P-type_domA"/>
</dbReference>
<keyword evidence="6 11" id="KW-0067">ATP-binding</keyword>
<evidence type="ECO:0000259" key="12">
    <source>
        <dbReference type="Pfam" id="PF00122"/>
    </source>
</evidence>